<sequence length="310" mass="34210">MPETKIPASTQAHLDIEDIRDDLLVLKNGNVVIVLQTNAVNFDLLSEQEQDAMIFAYSQMLNSLSFPIQIMIRSKIMDISNYLLRLREAKQNQSNQSLGNQIDLYERFIQDLVSKNNVLDKRFYVVIPFIEVSLNSLNPLGALTSKNKKVTFDKWALLERAKVGLLPKKEHLAKQLNRIGIKSKQLSTQELVELFYDIYNPSVAREQKVALSTNEYTTPIVEPSIENTFVTMPVEKPVPIPTAQQAFRSETAKIASPPTVSPAAPTVSLTTPATAPSTTTTSSSTPSKATPEPSSKVAAETTTGGFDGTV</sequence>
<accession>A0A1G1WKT9</accession>
<feature type="compositionally biased region" description="Low complexity" evidence="1">
    <location>
        <begin position="255"/>
        <end position="295"/>
    </location>
</feature>
<protein>
    <submittedName>
        <fullName evidence="2">Uncharacterized protein</fullName>
    </submittedName>
</protein>
<gene>
    <name evidence="2" type="ORF">A3J50_02185</name>
</gene>
<evidence type="ECO:0000313" key="3">
    <source>
        <dbReference type="Proteomes" id="UP000177821"/>
    </source>
</evidence>
<proteinExistence type="predicted"/>
<reference evidence="2 3" key="1">
    <citation type="journal article" date="2016" name="Nat. Commun.">
        <title>Thousands of microbial genomes shed light on interconnected biogeochemical processes in an aquifer system.</title>
        <authorList>
            <person name="Anantharaman K."/>
            <person name="Brown C.T."/>
            <person name="Hug L.A."/>
            <person name="Sharon I."/>
            <person name="Castelle C.J."/>
            <person name="Probst A.J."/>
            <person name="Thomas B.C."/>
            <person name="Singh A."/>
            <person name="Wilkins M.J."/>
            <person name="Karaoz U."/>
            <person name="Brodie E.L."/>
            <person name="Williams K.H."/>
            <person name="Hubbard S.S."/>
            <person name="Banfield J.F."/>
        </authorList>
    </citation>
    <scope>NUCLEOTIDE SEQUENCE [LARGE SCALE GENOMIC DNA]</scope>
</reference>
<feature type="region of interest" description="Disordered" evidence="1">
    <location>
        <begin position="252"/>
        <end position="310"/>
    </location>
</feature>
<name>A0A1G1WKT9_9BACT</name>
<comment type="caution">
    <text evidence="2">The sequence shown here is derived from an EMBL/GenBank/DDBJ whole genome shotgun (WGS) entry which is preliminary data.</text>
</comment>
<evidence type="ECO:0000313" key="2">
    <source>
        <dbReference type="EMBL" id="OGY28329.1"/>
    </source>
</evidence>
<organism evidence="2 3">
    <name type="scientific">Candidatus Woykebacteria bacterium RIFCSPHIGHO2_02_FULL_43_16b</name>
    <dbReference type="NCBI Taxonomy" id="1802601"/>
    <lineage>
        <taxon>Bacteria</taxon>
        <taxon>Candidatus Woykeibacteriota</taxon>
    </lineage>
</organism>
<dbReference type="AlphaFoldDB" id="A0A1G1WKT9"/>
<dbReference type="EMBL" id="MHCX01000055">
    <property type="protein sequence ID" value="OGY28329.1"/>
    <property type="molecule type" value="Genomic_DNA"/>
</dbReference>
<evidence type="ECO:0000256" key="1">
    <source>
        <dbReference type="SAM" id="MobiDB-lite"/>
    </source>
</evidence>
<dbReference type="Proteomes" id="UP000177821">
    <property type="component" value="Unassembled WGS sequence"/>
</dbReference>